<dbReference type="EMBL" id="SAYK01000003">
    <property type="protein sequence ID" value="TXJ61464.1"/>
    <property type="molecule type" value="Genomic_DNA"/>
</dbReference>
<dbReference type="Proteomes" id="UP000322188">
    <property type="component" value="Unassembled WGS sequence"/>
</dbReference>
<evidence type="ECO:0000313" key="4">
    <source>
        <dbReference type="Proteomes" id="UP000322188"/>
    </source>
</evidence>
<name>A0A5C8FFB1_9SPIR</name>
<dbReference type="PANTHER" id="PTHR34203">
    <property type="entry name" value="METHYLTRANSFERASE, FKBM FAMILY PROTEIN"/>
    <property type="match status" value="1"/>
</dbReference>
<dbReference type="NCBIfam" id="TIGR01444">
    <property type="entry name" value="fkbM_fam"/>
    <property type="match status" value="1"/>
</dbReference>
<dbReference type="SUPFAM" id="SSF53335">
    <property type="entry name" value="S-adenosyl-L-methionine-dependent methyltransferases"/>
    <property type="match status" value="1"/>
</dbReference>
<dbReference type="EMBL" id="SAYE01000015">
    <property type="protein sequence ID" value="TXJ48925.1"/>
    <property type="molecule type" value="Genomic_DNA"/>
</dbReference>
<dbReference type="InterPro" id="IPR052514">
    <property type="entry name" value="SAM-dependent_MTase"/>
</dbReference>
<organism evidence="2 5">
    <name type="scientific">Brachyspira aalborgi</name>
    <dbReference type="NCBI Taxonomy" id="29522"/>
    <lineage>
        <taxon>Bacteria</taxon>
        <taxon>Pseudomonadati</taxon>
        <taxon>Spirochaetota</taxon>
        <taxon>Spirochaetia</taxon>
        <taxon>Brachyspirales</taxon>
        <taxon>Brachyspiraceae</taxon>
        <taxon>Brachyspira</taxon>
    </lineage>
</organism>
<evidence type="ECO:0000313" key="5">
    <source>
        <dbReference type="Proteomes" id="UP000322307"/>
    </source>
</evidence>
<dbReference type="Proteomes" id="UP000322307">
    <property type="component" value="Unassembled WGS sequence"/>
</dbReference>
<keyword evidence="2" id="KW-0808">Transferase</keyword>
<evidence type="ECO:0000313" key="3">
    <source>
        <dbReference type="EMBL" id="TXJ61464.1"/>
    </source>
</evidence>
<dbReference type="GO" id="GO:0032259">
    <property type="term" value="P:methylation"/>
    <property type="evidence" value="ECO:0007669"/>
    <property type="project" value="UniProtKB-KW"/>
</dbReference>
<proteinExistence type="predicted"/>
<sequence>MQELIMLFNIENTEKYKKISLLGLKINIKKKPKDTLIINRLNRIENNINMISELLLKKLHNENIMHEVNLWNEHLYFQDTIPSNTVKFVENEINNNYEYKKIMQIDFKEGDIVIDIGANVGMVSILLAKKFPFLKIYSFEPVKSNYNNLIKNIKLNNIADNIIFPFNMAVTKDSRDILILINLLNQGGSALSEYTNYYPPTLLKNFSHSTTLNNIVAENKINKVKLLKIDCEGAEYEIFYNTDKKILSNIQNIIGEFHKVENEDYYKLADYLSDYVNNITVYLFSEGKVIEKHKN</sequence>
<evidence type="ECO:0000259" key="1">
    <source>
        <dbReference type="Pfam" id="PF05050"/>
    </source>
</evidence>
<dbReference type="Gene3D" id="3.40.50.150">
    <property type="entry name" value="Vaccinia Virus protein VP39"/>
    <property type="match status" value="1"/>
</dbReference>
<dbReference type="InterPro" id="IPR029063">
    <property type="entry name" value="SAM-dependent_MTases_sf"/>
</dbReference>
<feature type="domain" description="Methyltransferase FkbM" evidence="1">
    <location>
        <begin position="115"/>
        <end position="275"/>
    </location>
</feature>
<evidence type="ECO:0000313" key="2">
    <source>
        <dbReference type="EMBL" id="TXJ48925.1"/>
    </source>
</evidence>
<dbReference type="GO" id="GO:0008168">
    <property type="term" value="F:methyltransferase activity"/>
    <property type="evidence" value="ECO:0007669"/>
    <property type="project" value="UniProtKB-KW"/>
</dbReference>
<dbReference type="Pfam" id="PF05050">
    <property type="entry name" value="Methyltransf_21"/>
    <property type="match status" value="1"/>
</dbReference>
<reference evidence="4 5" key="1">
    <citation type="journal article" date="1992" name="Lakartidningen">
        <title>[Penicillin V and not amoxicillin is the first choice preparation in acute otitis].</title>
        <authorList>
            <person name="Kamme C."/>
            <person name="Lundgren K."/>
            <person name="Prellner K."/>
        </authorList>
    </citation>
    <scope>NUCLEOTIDE SEQUENCE [LARGE SCALE GENOMIC DNA]</scope>
    <source>
        <strain evidence="3 4">PC2022III</strain>
        <strain evidence="2 5">PC3939II</strain>
    </source>
</reference>
<dbReference type="PANTHER" id="PTHR34203:SF15">
    <property type="entry name" value="SLL1173 PROTEIN"/>
    <property type="match status" value="1"/>
</dbReference>
<gene>
    <name evidence="3" type="ORF">EPJ74_04355</name>
    <name evidence="2" type="ORF">EPJ84_07975</name>
</gene>
<accession>A0A5C8FFB1</accession>
<protein>
    <submittedName>
        <fullName evidence="2">FkbM family methyltransferase</fullName>
    </submittedName>
</protein>
<dbReference type="InterPro" id="IPR006342">
    <property type="entry name" value="FkbM_mtfrase"/>
</dbReference>
<keyword evidence="2" id="KW-0489">Methyltransferase</keyword>
<comment type="caution">
    <text evidence="2">The sequence shown here is derived from an EMBL/GenBank/DDBJ whole genome shotgun (WGS) entry which is preliminary data.</text>
</comment>
<dbReference type="AlphaFoldDB" id="A0A5C8FFB1"/>
<reference evidence="2" key="2">
    <citation type="submission" date="2019-01" db="EMBL/GenBank/DDBJ databases">
        <authorList>
            <person name="Thorell K."/>
        </authorList>
    </citation>
    <scope>NUCLEOTIDE SEQUENCE</scope>
    <source>
        <strain evidence="3">PC2022III</strain>
        <strain evidence="2">PC3939II</strain>
    </source>
</reference>